<dbReference type="Proteomes" id="UP001447842">
    <property type="component" value="Chromosome"/>
</dbReference>
<evidence type="ECO:0000259" key="1">
    <source>
        <dbReference type="Pfam" id="PF13098"/>
    </source>
</evidence>
<sequence length="272" mass="30769">MNRFFILLLFAATWLGAESIFTLRGVDKVYPVVDISGEKVPKSSKAYLREALDTMTGELGIDTAGYSGRSLALLVAEQYVGKSVLISVRLVIGEQVQRSGSEDKVFALTYQNALTFPYDSDTVEENLEDSVDELLAKFADQYAQERGTLKRVKEKGSLAASLDYETNFDNALKRANKEHKNVMLVLVANYCPWCRKFEELVLRKEDVNTLVHSKYVPVILNKEKDAFPPEFNISFTPVVHFIDPATQKGYHTVAGYNSREEFIHWLESDKHP</sequence>
<reference evidence="2 3" key="1">
    <citation type="submission" date="2024-03" db="EMBL/GenBank/DDBJ databases">
        <title>Sulfurimonas sp. HSL3-1.</title>
        <authorList>
            <person name="Wang S."/>
        </authorList>
    </citation>
    <scope>NUCLEOTIDE SEQUENCE [LARGE SCALE GENOMIC DNA]</scope>
    <source>
        <strain evidence="2 3">HSL3-1</strain>
    </source>
</reference>
<dbReference type="InterPro" id="IPR036249">
    <property type="entry name" value="Thioredoxin-like_sf"/>
</dbReference>
<evidence type="ECO:0000313" key="2">
    <source>
        <dbReference type="EMBL" id="XAU14185.1"/>
    </source>
</evidence>
<dbReference type="InterPro" id="IPR012336">
    <property type="entry name" value="Thioredoxin-like_fold"/>
</dbReference>
<proteinExistence type="predicted"/>
<evidence type="ECO:0000313" key="3">
    <source>
        <dbReference type="Proteomes" id="UP001447842"/>
    </source>
</evidence>
<dbReference type="SUPFAM" id="SSF52833">
    <property type="entry name" value="Thioredoxin-like"/>
    <property type="match status" value="1"/>
</dbReference>
<gene>
    <name evidence="2" type="ORF">WCY31_07935</name>
</gene>
<dbReference type="RefSeq" id="WP_345969274.1">
    <property type="nucleotide sequence ID" value="NZ_CP147920.1"/>
</dbReference>
<dbReference type="Pfam" id="PF13098">
    <property type="entry name" value="Thioredoxin_2"/>
    <property type="match status" value="1"/>
</dbReference>
<dbReference type="Gene3D" id="3.40.30.10">
    <property type="entry name" value="Glutaredoxin"/>
    <property type="match status" value="1"/>
</dbReference>
<feature type="domain" description="Thioredoxin-like fold" evidence="1">
    <location>
        <begin position="175"/>
        <end position="266"/>
    </location>
</feature>
<protein>
    <submittedName>
        <fullName evidence="2">Thioredoxin family protein</fullName>
    </submittedName>
</protein>
<organism evidence="2 3">
    <name type="scientific">Sulfurimonas diazotrophicus</name>
    <dbReference type="NCBI Taxonomy" id="3131939"/>
    <lineage>
        <taxon>Bacteria</taxon>
        <taxon>Pseudomonadati</taxon>
        <taxon>Campylobacterota</taxon>
        <taxon>Epsilonproteobacteria</taxon>
        <taxon>Campylobacterales</taxon>
        <taxon>Sulfurimonadaceae</taxon>
        <taxon>Sulfurimonas</taxon>
    </lineage>
</organism>
<keyword evidence="3" id="KW-1185">Reference proteome</keyword>
<dbReference type="EMBL" id="CP147920">
    <property type="protein sequence ID" value="XAU14185.1"/>
    <property type="molecule type" value="Genomic_DNA"/>
</dbReference>
<accession>A0ABZ3H902</accession>
<name>A0ABZ3H902_9BACT</name>